<sequence>MPYSGFHTMGMCILPPRRLPYGRHGRRKPLVSPTPPPSSLCRLAARPQGRRWRGFTLVFVSLSRHGGGPRVGRAKTAQIQATTAGSGGEAAGGGWRGGGGSWWRLAPGKATTVAGETATTTGMACVLLLLLGASAVGLEMAAGMEVAARLATEAGSGGEAGIGDQIQALEMVLPRWRLRRQRRARRRRWGGCVGGAGGLRRRLLASMAGDSGISDGGRLAAAVTEDTGNQ</sequence>
<dbReference type="EnsemblPlants" id="ONIVA01G49180.1">
    <property type="protein sequence ID" value="ONIVA01G49180.1"/>
    <property type="gene ID" value="ONIVA01G49180"/>
</dbReference>
<dbReference type="Gramene" id="ONIVA01G49180.1">
    <property type="protein sequence ID" value="ONIVA01G49180.1"/>
    <property type="gene ID" value="ONIVA01G49180"/>
</dbReference>
<proteinExistence type="predicted"/>
<dbReference type="AlphaFoldDB" id="A0A0E0FYH6"/>
<reference evidence="1" key="1">
    <citation type="submission" date="2015-04" db="UniProtKB">
        <authorList>
            <consortium name="EnsemblPlants"/>
        </authorList>
    </citation>
    <scope>IDENTIFICATION</scope>
    <source>
        <strain evidence="1">SL10</strain>
    </source>
</reference>
<evidence type="ECO:0000313" key="2">
    <source>
        <dbReference type="Proteomes" id="UP000006591"/>
    </source>
</evidence>
<protein>
    <recommendedName>
        <fullName evidence="3">DUF834 domain-containing protein</fullName>
    </recommendedName>
</protein>
<dbReference type="HOGENOM" id="CLU_1206459_0_0_1"/>
<accession>A0A0E0FYH6</accession>
<organism evidence="1">
    <name type="scientific">Oryza nivara</name>
    <name type="common">Indian wild rice</name>
    <name type="synonym">Oryza sativa f. spontanea</name>
    <dbReference type="NCBI Taxonomy" id="4536"/>
    <lineage>
        <taxon>Eukaryota</taxon>
        <taxon>Viridiplantae</taxon>
        <taxon>Streptophyta</taxon>
        <taxon>Embryophyta</taxon>
        <taxon>Tracheophyta</taxon>
        <taxon>Spermatophyta</taxon>
        <taxon>Magnoliopsida</taxon>
        <taxon>Liliopsida</taxon>
        <taxon>Poales</taxon>
        <taxon>Poaceae</taxon>
        <taxon>BOP clade</taxon>
        <taxon>Oryzoideae</taxon>
        <taxon>Oryzeae</taxon>
        <taxon>Oryzinae</taxon>
        <taxon>Oryza</taxon>
    </lineage>
</organism>
<dbReference type="Proteomes" id="UP000006591">
    <property type="component" value="Chromosome 1"/>
</dbReference>
<evidence type="ECO:0008006" key="3">
    <source>
        <dbReference type="Google" id="ProtNLM"/>
    </source>
</evidence>
<evidence type="ECO:0000313" key="1">
    <source>
        <dbReference type="EnsemblPlants" id="ONIVA01G49180.1"/>
    </source>
</evidence>
<keyword evidence="2" id="KW-1185">Reference proteome</keyword>
<reference evidence="1" key="2">
    <citation type="submission" date="2018-04" db="EMBL/GenBank/DDBJ databases">
        <title>OnivRS2 (Oryza nivara Reference Sequence Version 2).</title>
        <authorList>
            <person name="Zhang J."/>
            <person name="Kudrna D."/>
            <person name="Lee S."/>
            <person name="Talag J."/>
            <person name="Rajasekar S."/>
            <person name="Welchert J."/>
            <person name="Hsing Y.-I."/>
            <person name="Wing R.A."/>
        </authorList>
    </citation>
    <scope>NUCLEOTIDE SEQUENCE [LARGE SCALE GENOMIC DNA]</scope>
</reference>
<name>A0A0E0FYH6_ORYNI</name>